<evidence type="ECO:0000256" key="6">
    <source>
        <dbReference type="ARBA" id="ARBA00022989"/>
    </source>
</evidence>
<name>A0A3B1E0U8_9ZZZZ</name>
<feature type="transmembrane region" description="Helical" evidence="9">
    <location>
        <begin position="308"/>
        <end position="329"/>
    </location>
</feature>
<organism evidence="10">
    <name type="scientific">hydrothermal vent metagenome</name>
    <dbReference type="NCBI Taxonomy" id="652676"/>
    <lineage>
        <taxon>unclassified sequences</taxon>
        <taxon>metagenomes</taxon>
        <taxon>ecological metagenomes</taxon>
    </lineage>
</organism>
<feature type="transmembrane region" description="Helical" evidence="9">
    <location>
        <begin position="34"/>
        <end position="51"/>
    </location>
</feature>
<feature type="transmembrane region" description="Helical" evidence="9">
    <location>
        <begin position="368"/>
        <end position="385"/>
    </location>
</feature>
<keyword evidence="3" id="KW-0813">Transport</keyword>
<keyword evidence="6 9" id="KW-1133">Transmembrane helix</keyword>
<evidence type="ECO:0000256" key="9">
    <source>
        <dbReference type="SAM" id="Phobius"/>
    </source>
</evidence>
<comment type="similarity">
    <text evidence="2">Belongs to the autoinducer-2 exporter (AI-2E) (TC 2.A.86) family.</text>
</comment>
<protein>
    <recommendedName>
        <fullName evidence="11">Permease often clustered with de novo purine synthesis</fullName>
    </recommendedName>
</protein>
<feature type="region of interest" description="Disordered" evidence="8">
    <location>
        <begin position="1"/>
        <end position="21"/>
    </location>
</feature>
<evidence type="ECO:0000313" key="10">
    <source>
        <dbReference type="EMBL" id="VAX42538.1"/>
    </source>
</evidence>
<reference evidence="10" key="1">
    <citation type="submission" date="2018-06" db="EMBL/GenBank/DDBJ databases">
        <authorList>
            <person name="Zhirakovskaya E."/>
        </authorList>
    </citation>
    <scope>NUCLEOTIDE SEQUENCE</scope>
</reference>
<evidence type="ECO:0000256" key="4">
    <source>
        <dbReference type="ARBA" id="ARBA00022475"/>
    </source>
</evidence>
<feature type="transmembrane region" description="Helical" evidence="9">
    <location>
        <begin position="335"/>
        <end position="356"/>
    </location>
</feature>
<gene>
    <name evidence="10" type="ORF">MNBD_PLANCTO03-1997</name>
</gene>
<evidence type="ECO:0000256" key="1">
    <source>
        <dbReference type="ARBA" id="ARBA00004651"/>
    </source>
</evidence>
<dbReference type="InterPro" id="IPR002549">
    <property type="entry name" value="AI-2E-like"/>
</dbReference>
<dbReference type="PANTHER" id="PTHR21716">
    <property type="entry name" value="TRANSMEMBRANE PROTEIN"/>
    <property type="match status" value="1"/>
</dbReference>
<dbReference type="AlphaFoldDB" id="A0A3B1E0U8"/>
<feature type="transmembrane region" description="Helical" evidence="9">
    <location>
        <begin position="57"/>
        <end position="78"/>
    </location>
</feature>
<evidence type="ECO:0000256" key="8">
    <source>
        <dbReference type="SAM" id="MobiDB-lite"/>
    </source>
</evidence>
<dbReference type="GO" id="GO:0005886">
    <property type="term" value="C:plasma membrane"/>
    <property type="evidence" value="ECO:0007669"/>
    <property type="project" value="UniProtKB-SubCell"/>
</dbReference>
<dbReference type="Pfam" id="PF01594">
    <property type="entry name" value="AI-2E_transport"/>
    <property type="match status" value="1"/>
</dbReference>
<dbReference type="EMBL" id="UOGK01000709">
    <property type="protein sequence ID" value="VAX42538.1"/>
    <property type="molecule type" value="Genomic_DNA"/>
</dbReference>
<feature type="transmembrane region" description="Helical" evidence="9">
    <location>
        <begin position="90"/>
        <end position="114"/>
    </location>
</feature>
<dbReference type="PANTHER" id="PTHR21716:SF53">
    <property type="entry name" value="PERMEASE PERM-RELATED"/>
    <property type="match status" value="1"/>
</dbReference>
<feature type="transmembrane region" description="Helical" evidence="9">
    <location>
        <begin position="243"/>
        <end position="264"/>
    </location>
</feature>
<accession>A0A3B1E0U8</accession>
<sequence length="461" mass="49804">MTKKPDADVAPESRPTPAKGKSDWMSLHLWQIQGVRDVLVFLAVLGVLWLGQKVSVVTVPLLLAILLAYLFEPVIGWVMQKTGLLRQKAVTLVMAAAILLVVIPAVLGLTLGVAQSVDLISGVSSKVGITGKAVVQGKEMQRLEAQLAAAVARATNPAKDEQPPTEAEIESLRQALALHEASYETELDAVEAEASKTYRGVAEFVVEKSELDDAFVAVQNWLKANAEEIATFGAGAVRSTAGFFGSLFGLLFMGFLTAFFFFFISTGWVQVKDFGTSLLPEKNREMVVDLATKFDGVISAFIRGRLTIAFIQSIIFTVGYFIIGVPAAFLLGPVVAVLSIVPYLALVGVPISIVLLASQGYGGFRGEWWWFLGAPTAIYFIGQALDDYVLTPKIQGKGTGMDTPTILFASLAGGVLFGIFGLLIAIPIAACLKILIQEVFWPRFKDWAEGREKDFLPIGRE</sequence>
<keyword evidence="4" id="KW-1003">Cell membrane</keyword>
<feature type="transmembrane region" description="Helical" evidence="9">
    <location>
        <begin position="405"/>
        <end position="436"/>
    </location>
</feature>
<evidence type="ECO:0000256" key="2">
    <source>
        <dbReference type="ARBA" id="ARBA00009773"/>
    </source>
</evidence>
<evidence type="ECO:0000256" key="5">
    <source>
        <dbReference type="ARBA" id="ARBA00022692"/>
    </source>
</evidence>
<evidence type="ECO:0000256" key="3">
    <source>
        <dbReference type="ARBA" id="ARBA00022448"/>
    </source>
</evidence>
<proteinExistence type="inferred from homology"/>
<evidence type="ECO:0000256" key="7">
    <source>
        <dbReference type="ARBA" id="ARBA00023136"/>
    </source>
</evidence>
<evidence type="ECO:0008006" key="11">
    <source>
        <dbReference type="Google" id="ProtNLM"/>
    </source>
</evidence>
<comment type="subcellular location">
    <subcellularLocation>
        <location evidence="1">Cell membrane</location>
        <topology evidence="1">Multi-pass membrane protein</topology>
    </subcellularLocation>
</comment>
<keyword evidence="7 9" id="KW-0472">Membrane</keyword>
<keyword evidence="5 9" id="KW-0812">Transmembrane</keyword>